<proteinExistence type="predicted"/>
<evidence type="ECO:0000313" key="2">
    <source>
        <dbReference type="Proteomes" id="UP000005234"/>
    </source>
</evidence>
<sequence length="71" mass="7714">MKVIGSESNLTTYIHYRGETAFSRAAIVFDRTTCDMAVSICIPMSSIRELIAGLTEMADAHDAGSRQEMAA</sequence>
<dbReference type="KEGG" id="fau:Fraau_1458"/>
<dbReference type="AlphaFoldDB" id="H8L637"/>
<name>H8L637_FRAAD</name>
<accession>H8L637</accession>
<dbReference type="STRING" id="767434.Fraau_1458"/>
<dbReference type="EMBL" id="CP003350">
    <property type="protein sequence ID" value="AFC85881.1"/>
    <property type="molecule type" value="Genomic_DNA"/>
</dbReference>
<gene>
    <name evidence="1" type="ordered locus">Fraau_1458</name>
</gene>
<dbReference type="Proteomes" id="UP000005234">
    <property type="component" value="Chromosome"/>
</dbReference>
<dbReference type="HOGENOM" id="CLU_2734152_0_0_6"/>
<reference evidence="1" key="1">
    <citation type="submission" date="2012-02" db="EMBL/GenBank/DDBJ databases">
        <title>The complete genome of Frateuria aurantia DSM 6220.</title>
        <authorList>
            <consortium name="US DOE Joint Genome Institute (JGI-PGF)"/>
            <person name="Lucas S."/>
            <person name="Copeland A."/>
            <person name="Lapidus A."/>
            <person name="Glavina del Rio T."/>
            <person name="Dalin E."/>
            <person name="Tice H."/>
            <person name="Bruce D."/>
            <person name="Goodwin L."/>
            <person name="Pitluck S."/>
            <person name="Peters L."/>
            <person name="Ovchinnikova G."/>
            <person name="Teshima H."/>
            <person name="Kyrpides N."/>
            <person name="Mavromatis K."/>
            <person name="Ivanova N."/>
            <person name="Brettin T."/>
            <person name="Detter J.C."/>
            <person name="Han C."/>
            <person name="Larimer F."/>
            <person name="Land M."/>
            <person name="Hauser L."/>
            <person name="Markowitz V."/>
            <person name="Cheng J.-F."/>
            <person name="Hugenholtz P."/>
            <person name="Woyke T."/>
            <person name="Wu D."/>
            <person name="Brambilla E."/>
            <person name="Klenk H.-P."/>
            <person name="Eisen J.A."/>
        </authorList>
    </citation>
    <scope>NUCLEOTIDE SEQUENCE</scope>
    <source>
        <strain evidence="1">DSM 6220</strain>
    </source>
</reference>
<organism evidence="1 2">
    <name type="scientific">Frateuria aurantia (strain ATCC 33424 / DSM 6220 / KCTC 2777 / LMG 1558 / NBRC 3245 / NCIMB 13370)</name>
    <name type="common">Acetobacter aurantius</name>
    <dbReference type="NCBI Taxonomy" id="767434"/>
    <lineage>
        <taxon>Bacteria</taxon>
        <taxon>Pseudomonadati</taxon>
        <taxon>Pseudomonadota</taxon>
        <taxon>Gammaproteobacteria</taxon>
        <taxon>Lysobacterales</taxon>
        <taxon>Rhodanobacteraceae</taxon>
        <taxon>Frateuria</taxon>
    </lineage>
</organism>
<keyword evidence="2" id="KW-1185">Reference proteome</keyword>
<protein>
    <submittedName>
        <fullName evidence="1">Uncharacterized protein</fullName>
    </submittedName>
</protein>
<evidence type="ECO:0000313" key="1">
    <source>
        <dbReference type="EMBL" id="AFC85881.1"/>
    </source>
</evidence>